<feature type="transmembrane region" description="Helical" evidence="1">
    <location>
        <begin position="79"/>
        <end position="98"/>
    </location>
</feature>
<evidence type="ECO:0000256" key="1">
    <source>
        <dbReference type="SAM" id="Phobius"/>
    </source>
</evidence>
<feature type="transmembrane region" description="Helical" evidence="1">
    <location>
        <begin position="26"/>
        <end position="44"/>
    </location>
</feature>
<keyword evidence="1" id="KW-1133">Transmembrane helix</keyword>
<dbReference type="AlphaFoldDB" id="A0A2N9J248"/>
<reference evidence="2" key="1">
    <citation type="submission" date="2018-02" db="EMBL/GenBank/DDBJ databases">
        <authorList>
            <person name="Cohen D.B."/>
            <person name="Kent A.D."/>
        </authorList>
    </citation>
    <scope>NUCLEOTIDE SEQUENCE</scope>
</reference>
<proteinExistence type="predicted"/>
<dbReference type="EMBL" id="OIVN01006326">
    <property type="protein sequence ID" value="SPD30654.1"/>
    <property type="molecule type" value="Genomic_DNA"/>
</dbReference>
<keyword evidence="1" id="KW-0812">Transmembrane</keyword>
<name>A0A2N9J248_FAGSY</name>
<accession>A0A2N9J248</accession>
<gene>
    <name evidence="2" type="ORF">FSB_LOCUS58536</name>
</gene>
<organism evidence="2">
    <name type="scientific">Fagus sylvatica</name>
    <name type="common">Beechnut</name>
    <dbReference type="NCBI Taxonomy" id="28930"/>
    <lineage>
        <taxon>Eukaryota</taxon>
        <taxon>Viridiplantae</taxon>
        <taxon>Streptophyta</taxon>
        <taxon>Embryophyta</taxon>
        <taxon>Tracheophyta</taxon>
        <taxon>Spermatophyta</taxon>
        <taxon>Magnoliopsida</taxon>
        <taxon>eudicotyledons</taxon>
        <taxon>Gunneridae</taxon>
        <taxon>Pentapetalae</taxon>
        <taxon>rosids</taxon>
        <taxon>fabids</taxon>
        <taxon>Fagales</taxon>
        <taxon>Fagaceae</taxon>
        <taxon>Fagus</taxon>
    </lineage>
</organism>
<keyword evidence="1" id="KW-0472">Membrane</keyword>
<protein>
    <submittedName>
        <fullName evidence="2">Uncharacterized protein</fullName>
    </submittedName>
</protein>
<evidence type="ECO:0000313" key="2">
    <source>
        <dbReference type="EMBL" id="SPD30654.1"/>
    </source>
</evidence>
<sequence length="124" mass="13850">MGMNSCSSGPGSYCSFASVYCLSREAAAVQFSLFFVTIGFFIRYREATVSALRLESPRAWVLSFSFVWIHYFSGVRFPLFSLCFIPSGVWAIVGSRVFSRWVFLGGTCSTPQIKVIFSFSLSDI</sequence>